<dbReference type="SUPFAM" id="SSF54637">
    <property type="entry name" value="Thioesterase/thiol ester dehydrase-isomerase"/>
    <property type="match status" value="1"/>
</dbReference>
<dbReference type="InterPro" id="IPR050563">
    <property type="entry name" value="4-hydroxybenzoyl-CoA_TE"/>
</dbReference>
<organism evidence="1 2">
    <name type="scientific">Rhodoplanes serenus</name>
    <dbReference type="NCBI Taxonomy" id="200615"/>
    <lineage>
        <taxon>Bacteria</taxon>
        <taxon>Pseudomonadati</taxon>
        <taxon>Pseudomonadota</taxon>
        <taxon>Alphaproteobacteria</taxon>
        <taxon>Hyphomicrobiales</taxon>
        <taxon>Nitrobacteraceae</taxon>
        <taxon>Rhodoplanes</taxon>
    </lineage>
</organism>
<dbReference type="Gene3D" id="3.10.129.10">
    <property type="entry name" value="Hotdog Thioesterase"/>
    <property type="match status" value="1"/>
</dbReference>
<dbReference type="Proteomes" id="UP000289200">
    <property type="component" value="Unassembled WGS sequence"/>
</dbReference>
<dbReference type="GO" id="GO:0047617">
    <property type="term" value="F:fatty acyl-CoA hydrolase activity"/>
    <property type="evidence" value="ECO:0007669"/>
    <property type="project" value="TreeGrafter"/>
</dbReference>
<protein>
    <submittedName>
        <fullName evidence="1">1,4-dihydroxy-2-naphthoyl-CoA hydrolase</fullName>
    </submittedName>
</protein>
<sequence length="164" mass="18250">MTGRRSTSAVSARDVKREDEQVTFKVSRTLGFGHCDPAGIAYFPSYFDIMVEVMEEIFAALGSPWPTMMGERRIGVPTVKLDVDFTAPSRHGDRLDFAVRVARLGRSSLELHYRVTTRGRPVWTARQVIVAISLDTQRAVPWPDDLRAALAAHLETADAHDLAP</sequence>
<dbReference type="Pfam" id="PF13279">
    <property type="entry name" value="4HBT_2"/>
    <property type="match status" value="1"/>
</dbReference>
<comment type="caution">
    <text evidence="1">The sequence shown here is derived from an EMBL/GenBank/DDBJ whole genome shotgun (WGS) entry which is preliminary data.</text>
</comment>
<dbReference type="AlphaFoldDB" id="A0A447CZ37"/>
<proteinExistence type="predicted"/>
<keyword evidence="2" id="KW-1185">Reference proteome</keyword>
<evidence type="ECO:0000313" key="2">
    <source>
        <dbReference type="Proteomes" id="UP000289200"/>
    </source>
</evidence>
<dbReference type="InterPro" id="IPR029069">
    <property type="entry name" value="HotDog_dom_sf"/>
</dbReference>
<evidence type="ECO:0000313" key="1">
    <source>
        <dbReference type="EMBL" id="VCU10552.1"/>
    </source>
</evidence>
<dbReference type="EMBL" id="UWOC01000172">
    <property type="protein sequence ID" value="VCU10552.1"/>
    <property type="molecule type" value="Genomic_DNA"/>
</dbReference>
<name>A0A447CZ37_9BRAD</name>
<keyword evidence="1" id="KW-0378">Hydrolase</keyword>
<dbReference type="CDD" id="cd00586">
    <property type="entry name" value="4HBT"/>
    <property type="match status" value="1"/>
</dbReference>
<accession>A0A447CZ37</accession>
<gene>
    <name evidence="1" type="ORF">RHODGE_RHODGE_03751</name>
</gene>
<dbReference type="PANTHER" id="PTHR31793">
    <property type="entry name" value="4-HYDROXYBENZOYL-COA THIOESTERASE FAMILY MEMBER"/>
    <property type="match status" value="1"/>
</dbReference>
<dbReference type="PANTHER" id="PTHR31793:SF24">
    <property type="entry name" value="LONG-CHAIN ACYL-COA THIOESTERASE FADM"/>
    <property type="match status" value="1"/>
</dbReference>
<reference evidence="2" key="1">
    <citation type="submission" date="2018-10" db="EMBL/GenBank/DDBJ databases">
        <authorList>
            <person name="Peiro R."/>
            <person name="Begona"/>
            <person name="Cbmso G."/>
            <person name="Lopez M."/>
            <person name="Gonzalez S."/>
            <person name="Sacristan E."/>
            <person name="Castillo E."/>
        </authorList>
    </citation>
    <scope>NUCLEOTIDE SEQUENCE [LARGE SCALE GENOMIC DNA]</scope>
</reference>